<protein>
    <submittedName>
        <fullName evidence="3">Copper amine oxidase</fullName>
    </submittedName>
</protein>
<dbReference type="STRING" id="1616788.AR543_11890"/>
<reference evidence="4" key="1">
    <citation type="submission" date="2015-10" db="EMBL/GenBank/DDBJ databases">
        <title>Genome of Paenibacillus bovis sp. nov.</title>
        <authorList>
            <person name="Wu Z."/>
            <person name="Gao C."/>
            <person name="Liu Z."/>
            <person name="Zheng H."/>
        </authorList>
    </citation>
    <scope>NUCLEOTIDE SEQUENCE [LARGE SCALE GENOMIC DNA]</scope>
    <source>
        <strain evidence="4">BD3526</strain>
    </source>
</reference>
<dbReference type="EMBL" id="CP013023">
    <property type="protein sequence ID" value="ANF96639.1"/>
    <property type="molecule type" value="Genomic_DNA"/>
</dbReference>
<dbReference type="SUPFAM" id="SSF55383">
    <property type="entry name" value="Copper amine oxidase, domain N"/>
    <property type="match status" value="1"/>
</dbReference>
<name>A0A172ZGI0_9BACL</name>
<evidence type="ECO:0000259" key="2">
    <source>
        <dbReference type="Pfam" id="PF07833"/>
    </source>
</evidence>
<evidence type="ECO:0000313" key="3">
    <source>
        <dbReference type="EMBL" id="ANF96639.1"/>
    </source>
</evidence>
<dbReference type="Gene3D" id="3.30.457.10">
    <property type="entry name" value="Copper amine oxidase-like, N-terminal domain"/>
    <property type="match status" value="1"/>
</dbReference>
<dbReference type="KEGG" id="pbv:AR543_11890"/>
<accession>A0A172ZGI0</accession>
<dbReference type="InterPro" id="IPR012854">
    <property type="entry name" value="Cu_amine_oxidase-like_N"/>
</dbReference>
<proteinExistence type="predicted"/>
<gene>
    <name evidence="3" type="ORF">AR543_11890</name>
</gene>
<dbReference type="Pfam" id="PF07833">
    <property type="entry name" value="Cu_amine_oxidN1"/>
    <property type="match status" value="1"/>
</dbReference>
<dbReference type="OrthoDB" id="9778320at2"/>
<feature type="signal peptide" evidence="1">
    <location>
        <begin position="1"/>
        <end position="23"/>
    </location>
</feature>
<feature type="chain" id="PRO_5038529352" evidence="1">
    <location>
        <begin position="24"/>
        <end position="282"/>
    </location>
</feature>
<evidence type="ECO:0000256" key="1">
    <source>
        <dbReference type="SAM" id="SignalP"/>
    </source>
</evidence>
<reference evidence="3 4" key="2">
    <citation type="journal article" date="2016" name="Int. J. Syst. Evol. Microbiol.">
        <title>Paenibacillus bovis sp. nov., isolated from raw yak (Bos grunniens) milk.</title>
        <authorList>
            <person name="Gao C."/>
            <person name="Han J."/>
            <person name="Liu Z."/>
            <person name="Xu X."/>
            <person name="Hang F."/>
            <person name="Wu Z."/>
        </authorList>
    </citation>
    <scope>NUCLEOTIDE SEQUENCE [LARGE SCALE GENOMIC DNA]</scope>
    <source>
        <strain evidence="3 4">BD3526</strain>
    </source>
</reference>
<feature type="domain" description="Copper amine oxidase-like N-terminal" evidence="2">
    <location>
        <begin position="29"/>
        <end position="131"/>
    </location>
</feature>
<sequence>MKKVISGILVAACLGLSFSTTCAAARQIQVDGVNIRTAAYPEVKNGHVMVPLRTISENLAATVQWSTYGVTLTNRNSTITLKPDSKVAQNNGKVISMDTSPYIKNNLIFVPLRFVSEAFGSKVNYDKVRVTIDSPSLRINGVPIKALQQEYHMTMGGIVQQIKGDAYNQAIYDIMLKYKGKEVAEPANYSWQYMIDTLGAYYKNSEYQFLDDKGDSQLRYDTYSLVGDFPQEMLKDYPPSLIYDANQDKWYLFSETANEAIRKLIDTADQNGFMRTISNTIL</sequence>
<dbReference type="AlphaFoldDB" id="A0A172ZGI0"/>
<organism evidence="3 4">
    <name type="scientific">Paenibacillus bovis</name>
    <dbReference type="NCBI Taxonomy" id="1616788"/>
    <lineage>
        <taxon>Bacteria</taxon>
        <taxon>Bacillati</taxon>
        <taxon>Bacillota</taxon>
        <taxon>Bacilli</taxon>
        <taxon>Bacillales</taxon>
        <taxon>Paenibacillaceae</taxon>
        <taxon>Paenibacillus</taxon>
    </lineage>
</organism>
<evidence type="ECO:0000313" key="4">
    <source>
        <dbReference type="Proteomes" id="UP000078148"/>
    </source>
</evidence>
<keyword evidence="4" id="KW-1185">Reference proteome</keyword>
<dbReference type="InterPro" id="IPR036582">
    <property type="entry name" value="Mao_N_sf"/>
</dbReference>
<dbReference type="RefSeq" id="WP_060534669.1">
    <property type="nucleotide sequence ID" value="NZ_CP013023.1"/>
</dbReference>
<keyword evidence="1" id="KW-0732">Signal</keyword>
<dbReference type="Proteomes" id="UP000078148">
    <property type="component" value="Chromosome"/>
</dbReference>